<feature type="transmembrane region" description="Helical" evidence="2">
    <location>
        <begin position="43"/>
        <end position="62"/>
    </location>
</feature>
<gene>
    <name evidence="3" type="ORF">GCM10025790_21770</name>
</gene>
<evidence type="ECO:0000313" key="4">
    <source>
        <dbReference type="Proteomes" id="UP001500368"/>
    </source>
</evidence>
<reference evidence="4" key="1">
    <citation type="journal article" date="2019" name="Int. J. Syst. Evol. Microbiol.">
        <title>The Global Catalogue of Microorganisms (GCM) 10K type strain sequencing project: providing services to taxonomists for standard genome sequencing and annotation.</title>
        <authorList>
            <consortium name="The Broad Institute Genomics Platform"/>
            <consortium name="The Broad Institute Genome Sequencing Center for Infectious Disease"/>
            <person name="Wu L."/>
            <person name="Ma J."/>
        </authorList>
    </citation>
    <scope>NUCLEOTIDE SEQUENCE [LARGE SCALE GENOMIC DNA]</scope>
    <source>
        <strain evidence="4">JCM 19129</strain>
    </source>
</reference>
<feature type="transmembrane region" description="Helical" evidence="2">
    <location>
        <begin position="68"/>
        <end position="86"/>
    </location>
</feature>
<protein>
    <recommendedName>
        <fullName evidence="5">PQ-loop repeat-containing protein</fullName>
    </recommendedName>
</protein>
<sequence>MSEQSLDAFYIISVIAVAIITMFTPVMIALAPVLPQRYDPWRVAAHSCALGLWSSLMCWSLAGARGTPQHGILLLSAAYVLCWLLTSSQADRRHLSHPVPPPAEPDLPGPTSSREER</sequence>
<evidence type="ECO:0000313" key="3">
    <source>
        <dbReference type="EMBL" id="GAA4924206.1"/>
    </source>
</evidence>
<keyword evidence="2" id="KW-1133">Transmembrane helix</keyword>
<organism evidence="3 4">
    <name type="scientific">Nesterenkonia rhizosphaerae</name>
    <dbReference type="NCBI Taxonomy" id="1348272"/>
    <lineage>
        <taxon>Bacteria</taxon>
        <taxon>Bacillati</taxon>
        <taxon>Actinomycetota</taxon>
        <taxon>Actinomycetes</taxon>
        <taxon>Micrococcales</taxon>
        <taxon>Micrococcaceae</taxon>
        <taxon>Nesterenkonia</taxon>
    </lineage>
</organism>
<dbReference type="Proteomes" id="UP001500368">
    <property type="component" value="Unassembled WGS sequence"/>
</dbReference>
<feature type="compositionally biased region" description="Pro residues" evidence="1">
    <location>
        <begin position="98"/>
        <end position="108"/>
    </location>
</feature>
<evidence type="ECO:0008006" key="5">
    <source>
        <dbReference type="Google" id="ProtNLM"/>
    </source>
</evidence>
<comment type="caution">
    <text evidence="3">The sequence shown here is derived from an EMBL/GenBank/DDBJ whole genome shotgun (WGS) entry which is preliminary data.</text>
</comment>
<accession>A0ABP9G0P4</accession>
<keyword evidence="2" id="KW-0812">Transmembrane</keyword>
<dbReference type="EMBL" id="BAABLW010000007">
    <property type="protein sequence ID" value="GAA4924206.1"/>
    <property type="molecule type" value="Genomic_DNA"/>
</dbReference>
<dbReference type="RefSeq" id="WP_345478034.1">
    <property type="nucleotide sequence ID" value="NZ_BAABLW010000007.1"/>
</dbReference>
<name>A0ABP9G0P4_9MICC</name>
<feature type="region of interest" description="Disordered" evidence="1">
    <location>
        <begin position="93"/>
        <end position="117"/>
    </location>
</feature>
<proteinExistence type="predicted"/>
<evidence type="ECO:0000256" key="2">
    <source>
        <dbReference type="SAM" id="Phobius"/>
    </source>
</evidence>
<feature type="transmembrane region" description="Helical" evidence="2">
    <location>
        <begin position="6"/>
        <end position="31"/>
    </location>
</feature>
<keyword evidence="2" id="KW-0472">Membrane</keyword>
<keyword evidence="4" id="KW-1185">Reference proteome</keyword>
<evidence type="ECO:0000256" key="1">
    <source>
        <dbReference type="SAM" id="MobiDB-lite"/>
    </source>
</evidence>